<dbReference type="AlphaFoldDB" id="A0A9C5Z4F5"/>
<keyword evidence="2" id="KW-1185">Reference proteome</keyword>
<accession>A0A9C5Z4F5</accession>
<sequence>MSKIKANFVPTKLNLPLFLISRNRIKSEQLDNAKGLIRRGGLAQAKNCKNENDIEKETVVQRKFRNMVGDYKEDKKKCIDKTHFNSSAGHSFREAADHLPPNRYDASEKPFSRKTGSNGAYISKIGRKPLQAPTGISPKCSPMVSFKDRLYNYSNNYKGLFLKNSPISSSRTMVSSLVTCRKYPNEPGPSDYVVIRDKKIISKPRVKANPHCFHRNSVVPIIQNVIHKRHTSFAPGPGRYEARYWKICPCPSHKIYKPNLYLLVDREGRHKLRWEQYHKINIKKYCCPDWAHVIGSGYARLFRRIFKRSQGEQITKTSTRRTPQITKWAIALHSIPARVKTHRELPEKPKKIMYNTTTEIIVRRHLRLNKVAFGSGVLNRFSIDRRSRKSTVSGFVPKSPVHKTKLRKKINFPILDKPFSAIGSKYKEVPTRYAASFRVFSTKHEFKFQPLPAPKLLLSDEEATFTRKYPNLYNNPLDPLKYIDNSDQVTKTKAAEIRHFAAEMQFFGTDKTITENADDTNDTAKATQRNYANNDNDDGNDDGNDDDDDDDDDPAIHNCHYDDDYGDDDGGHLMLCVSVLR</sequence>
<dbReference type="KEGG" id="gfs:119636352"/>
<dbReference type="RefSeq" id="XP_037887592.1">
    <property type="nucleotide sequence ID" value="XM_038031664.1"/>
</dbReference>
<feature type="region of interest" description="Disordered" evidence="1">
    <location>
        <begin position="93"/>
        <end position="120"/>
    </location>
</feature>
<organism evidence="2 3">
    <name type="scientific">Glossina fuscipes</name>
    <dbReference type="NCBI Taxonomy" id="7396"/>
    <lineage>
        <taxon>Eukaryota</taxon>
        <taxon>Metazoa</taxon>
        <taxon>Ecdysozoa</taxon>
        <taxon>Arthropoda</taxon>
        <taxon>Hexapoda</taxon>
        <taxon>Insecta</taxon>
        <taxon>Pterygota</taxon>
        <taxon>Neoptera</taxon>
        <taxon>Endopterygota</taxon>
        <taxon>Diptera</taxon>
        <taxon>Brachycera</taxon>
        <taxon>Muscomorpha</taxon>
        <taxon>Hippoboscoidea</taxon>
        <taxon>Glossinidae</taxon>
        <taxon>Glossina</taxon>
    </lineage>
</organism>
<proteinExistence type="predicted"/>
<dbReference type="GeneID" id="119636352"/>
<gene>
    <name evidence="3" type="primary">LOC119636352</name>
</gene>
<name>A0A9C5Z4F5_9MUSC</name>
<evidence type="ECO:0000313" key="2">
    <source>
        <dbReference type="Proteomes" id="UP000092443"/>
    </source>
</evidence>
<feature type="compositionally biased region" description="Acidic residues" evidence="1">
    <location>
        <begin position="535"/>
        <end position="553"/>
    </location>
</feature>
<evidence type="ECO:0000256" key="1">
    <source>
        <dbReference type="SAM" id="MobiDB-lite"/>
    </source>
</evidence>
<protein>
    <submittedName>
        <fullName evidence="3">Uncharacterized protein LOC119636352</fullName>
    </submittedName>
</protein>
<feature type="region of interest" description="Disordered" evidence="1">
    <location>
        <begin position="524"/>
        <end position="563"/>
    </location>
</feature>
<reference evidence="3" key="1">
    <citation type="submission" date="2025-08" db="UniProtKB">
        <authorList>
            <consortium name="RefSeq"/>
        </authorList>
    </citation>
    <scope>IDENTIFICATION</scope>
    <source>
        <tissue evidence="3">Whole body pupa</tissue>
    </source>
</reference>
<dbReference type="Proteomes" id="UP000092443">
    <property type="component" value="Unplaced"/>
</dbReference>
<evidence type="ECO:0000313" key="3">
    <source>
        <dbReference type="RefSeq" id="XP_037887592.1"/>
    </source>
</evidence>